<proteinExistence type="predicted"/>
<evidence type="ECO:0000313" key="2">
    <source>
        <dbReference type="EMBL" id="RKP01231.1"/>
    </source>
</evidence>
<protein>
    <submittedName>
        <fullName evidence="2">Uncharacterized protein</fullName>
    </submittedName>
</protein>
<feature type="region of interest" description="Disordered" evidence="1">
    <location>
        <begin position="79"/>
        <end position="111"/>
    </location>
</feature>
<dbReference type="AlphaFoldDB" id="A0A4P9X8D1"/>
<feature type="compositionally biased region" description="Low complexity" evidence="1">
    <location>
        <begin position="95"/>
        <end position="105"/>
    </location>
</feature>
<dbReference type="Proteomes" id="UP000274922">
    <property type="component" value="Unassembled WGS sequence"/>
</dbReference>
<reference evidence="3" key="1">
    <citation type="journal article" date="2018" name="Nat. Microbiol.">
        <title>Leveraging single-cell genomics to expand the fungal tree of life.</title>
        <authorList>
            <person name="Ahrendt S.R."/>
            <person name="Quandt C.A."/>
            <person name="Ciobanu D."/>
            <person name="Clum A."/>
            <person name="Salamov A."/>
            <person name="Andreopoulos B."/>
            <person name="Cheng J.F."/>
            <person name="Woyke T."/>
            <person name="Pelin A."/>
            <person name="Henrissat B."/>
            <person name="Reynolds N.K."/>
            <person name="Benny G.L."/>
            <person name="Smith M.E."/>
            <person name="James T.Y."/>
            <person name="Grigoriev I.V."/>
        </authorList>
    </citation>
    <scope>NUCLEOTIDE SEQUENCE [LARGE SCALE GENOMIC DNA]</scope>
    <source>
        <strain evidence="3">ATCC 52028</strain>
    </source>
</reference>
<gene>
    <name evidence="2" type="ORF">CXG81DRAFT_18954</name>
</gene>
<evidence type="ECO:0000313" key="3">
    <source>
        <dbReference type="Proteomes" id="UP000274922"/>
    </source>
</evidence>
<name>A0A4P9X8D1_9FUNG</name>
<organism evidence="2 3">
    <name type="scientific">Caulochytrium protostelioides</name>
    <dbReference type="NCBI Taxonomy" id="1555241"/>
    <lineage>
        <taxon>Eukaryota</taxon>
        <taxon>Fungi</taxon>
        <taxon>Fungi incertae sedis</taxon>
        <taxon>Chytridiomycota</taxon>
        <taxon>Chytridiomycota incertae sedis</taxon>
        <taxon>Chytridiomycetes</taxon>
        <taxon>Caulochytriales</taxon>
        <taxon>Caulochytriaceae</taxon>
        <taxon>Caulochytrium</taxon>
    </lineage>
</organism>
<dbReference type="EMBL" id="ML014180">
    <property type="protein sequence ID" value="RKP01231.1"/>
    <property type="molecule type" value="Genomic_DNA"/>
</dbReference>
<evidence type="ECO:0000256" key="1">
    <source>
        <dbReference type="SAM" id="MobiDB-lite"/>
    </source>
</evidence>
<keyword evidence="3" id="KW-1185">Reference proteome</keyword>
<accession>A0A4P9X8D1</accession>
<sequence>MTHGRRHSSYGVVITAVPPRRLFKPYGDRVHLHSARQRIRADPHGFRQRAILLADATHVKREVMVDRAAAAVGTAAGNPALARDDEGSGKNGALPADAADPTTPDNAGVAASSSMVPAVTLFDARRESDKTPRVIYHRLLVCGTLATPSLPSGASAPLASAGSPAAYEALLRDLVAPLRAASSAAALPAAHGAALAAAGLPIIPLTGMALYYPASRRVLLLIEASRLALRDWIGCQFDAARRQTAWALLAAQGEGTVAPLSAAARRNASPNRSLANRSATASRPLAGALDGAPCEAEGAQATTALPPPPHLEDTSVLLFQPNCVGKRLGPTWVQFTVPEAAEQDTFRADLISPADAAGANSSGRPGAPSGAMEEQTFVMEASNVMVNLIKAAQMVAQAQVAAGLGANGTEPSVLPPQVHPQVFHGDTLEAIAPYVPTPGDAASLAERGMLMTLDDWRQSFLVQPTLTFEQETVWPAPAFNYIPSQIG</sequence>